<evidence type="ECO:0000256" key="5">
    <source>
        <dbReference type="ARBA" id="ARBA00023163"/>
    </source>
</evidence>
<dbReference type="Pfam" id="PF04082">
    <property type="entry name" value="Fungal_trans"/>
    <property type="match status" value="1"/>
</dbReference>
<dbReference type="InterPro" id="IPR036864">
    <property type="entry name" value="Zn2-C6_fun-type_DNA-bd_sf"/>
</dbReference>
<accession>A0A8H6E6D3</accession>
<dbReference type="GO" id="GO:0008270">
    <property type="term" value="F:zinc ion binding"/>
    <property type="evidence" value="ECO:0007669"/>
    <property type="project" value="InterPro"/>
</dbReference>
<dbReference type="PANTHER" id="PTHR31001">
    <property type="entry name" value="UNCHARACTERIZED TRANSCRIPTIONAL REGULATORY PROTEIN"/>
    <property type="match status" value="1"/>
</dbReference>
<keyword evidence="4" id="KW-0238">DNA-binding</keyword>
<dbReference type="SMART" id="SM00066">
    <property type="entry name" value="GAL4"/>
    <property type="match status" value="1"/>
</dbReference>
<evidence type="ECO:0000256" key="7">
    <source>
        <dbReference type="SAM" id="MobiDB-lite"/>
    </source>
</evidence>
<dbReference type="Proteomes" id="UP000541154">
    <property type="component" value="Unassembled WGS sequence"/>
</dbReference>
<feature type="compositionally biased region" description="Polar residues" evidence="7">
    <location>
        <begin position="128"/>
        <end position="137"/>
    </location>
</feature>
<organism evidence="9 10">
    <name type="scientific">Petromyces alliaceus</name>
    <name type="common">Aspergillus alliaceus</name>
    <dbReference type="NCBI Taxonomy" id="209559"/>
    <lineage>
        <taxon>Eukaryota</taxon>
        <taxon>Fungi</taxon>
        <taxon>Dikarya</taxon>
        <taxon>Ascomycota</taxon>
        <taxon>Pezizomycotina</taxon>
        <taxon>Eurotiomycetes</taxon>
        <taxon>Eurotiomycetidae</taxon>
        <taxon>Eurotiales</taxon>
        <taxon>Aspergillaceae</taxon>
        <taxon>Aspergillus</taxon>
        <taxon>Aspergillus subgen. Circumdati</taxon>
    </lineage>
</organism>
<dbReference type="SUPFAM" id="SSF57701">
    <property type="entry name" value="Zn2/Cys6 DNA-binding domain"/>
    <property type="match status" value="1"/>
</dbReference>
<dbReference type="InterPro" id="IPR050613">
    <property type="entry name" value="Sec_Metabolite_Reg"/>
</dbReference>
<evidence type="ECO:0000256" key="6">
    <source>
        <dbReference type="ARBA" id="ARBA00023242"/>
    </source>
</evidence>
<reference evidence="9 10" key="1">
    <citation type="submission" date="2019-04" db="EMBL/GenBank/DDBJ databases">
        <title>Aspergillus burnettii sp. nov., novel species from soil in southeast Queensland.</title>
        <authorList>
            <person name="Gilchrist C.L.M."/>
            <person name="Pitt J.I."/>
            <person name="Lange L."/>
            <person name="Lacey H.J."/>
            <person name="Vuong D."/>
            <person name="Midgley D.J."/>
            <person name="Greenfield P."/>
            <person name="Bradbury M."/>
            <person name="Lacey E."/>
            <person name="Busk P.K."/>
            <person name="Pilgaard B."/>
            <person name="Chooi Y.H."/>
            <person name="Piggott A.M."/>
        </authorList>
    </citation>
    <scope>NUCLEOTIDE SEQUENCE [LARGE SCALE GENOMIC DNA]</scope>
    <source>
        <strain evidence="9 10">FRR 5400</strain>
    </source>
</reference>
<dbReference type="GO" id="GO:0009893">
    <property type="term" value="P:positive regulation of metabolic process"/>
    <property type="evidence" value="ECO:0007669"/>
    <property type="project" value="UniProtKB-ARBA"/>
</dbReference>
<gene>
    <name evidence="9" type="ORF">ETB97_002366</name>
</gene>
<name>A0A8H6E6D3_PETAA</name>
<protein>
    <recommendedName>
        <fullName evidence="8">Zn(2)-C6 fungal-type domain-containing protein</fullName>
    </recommendedName>
</protein>
<comment type="caution">
    <text evidence="9">The sequence shown here is derived from an EMBL/GenBank/DDBJ whole genome shotgun (WGS) entry which is preliminary data.</text>
</comment>
<dbReference type="GO" id="GO:0003677">
    <property type="term" value="F:DNA binding"/>
    <property type="evidence" value="ECO:0007669"/>
    <property type="project" value="UniProtKB-KW"/>
</dbReference>
<dbReference type="EMBL" id="SPNV01000150">
    <property type="protein sequence ID" value="KAF5859875.1"/>
    <property type="molecule type" value="Genomic_DNA"/>
</dbReference>
<dbReference type="SMART" id="SM00906">
    <property type="entry name" value="Fungal_trans"/>
    <property type="match status" value="1"/>
</dbReference>
<dbReference type="CDD" id="cd00067">
    <property type="entry name" value="GAL4"/>
    <property type="match status" value="1"/>
</dbReference>
<dbReference type="InterPro" id="IPR001138">
    <property type="entry name" value="Zn2Cys6_DnaBD"/>
</dbReference>
<dbReference type="AlphaFoldDB" id="A0A8H6E6D3"/>
<dbReference type="GO" id="GO:0005634">
    <property type="term" value="C:nucleus"/>
    <property type="evidence" value="ECO:0007669"/>
    <property type="project" value="UniProtKB-SubCell"/>
</dbReference>
<dbReference type="PANTHER" id="PTHR31001:SF45">
    <property type="entry name" value="ZN(II)2CYS6 TRANSCRIPTION FACTOR (EUROFUNG)"/>
    <property type="match status" value="1"/>
</dbReference>
<evidence type="ECO:0000313" key="9">
    <source>
        <dbReference type="EMBL" id="KAF5859875.1"/>
    </source>
</evidence>
<feature type="region of interest" description="Disordered" evidence="7">
    <location>
        <begin position="93"/>
        <end position="137"/>
    </location>
</feature>
<dbReference type="CDD" id="cd12148">
    <property type="entry name" value="fungal_TF_MHR"/>
    <property type="match status" value="1"/>
</dbReference>
<dbReference type="Gene3D" id="4.10.240.10">
    <property type="entry name" value="Zn(2)-C6 fungal-type DNA-binding domain"/>
    <property type="match status" value="1"/>
</dbReference>
<evidence type="ECO:0000259" key="8">
    <source>
        <dbReference type="PROSITE" id="PS50048"/>
    </source>
</evidence>
<dbReference type="GO" id="GO:0006351">
    <property type="term" value="P:DNA-templated transcription"/>
    <property type="evidence" value="ECO:0007669"/>
    <property type="project" value="InterPro"/>
</dbReference>
<dbReference type="GO" id="GO:0000981">
    <property type="term" value="F:DNA-binding transcription factor activity, RNA polymerase II-specific"/>
    <property type="evidence" value="ECO:0007669"/>
    <property type="project" value="InterPro"/>
</dbReference>
<proteinExistence type="predicted"/>
<comment type="subcellular location">
    <subcellularLocation>
        <location evidence="1">Nucleus</location>
    </subcellularLocation>
</comment>
<keyword evidence="6" id="KW-0539">Nucleus</keyword>
<evidence type="ECO:0000256" key="1">
    <source>
        <dbReference type="ARBA" id="ARBA00004123"/>
    </source>
</evidence>
<keyword evidence="5" id="KW-0804">Transcription</keyword>
<keyword evidence="3" id="KW-0805">Transcription regulation</keyword>
<evidence type="ECO:0000256" key="3">
    <source>
        <dbReference type="ARBA" id="ARBA00023015"/>
    </source>
</evidence>
<feature type="domain" description="Zn(2)-C6 fungal-type" evidence="8">
    <location>
        <begin position="28"/>
        <end position="55"/>
    </location>
</feature>
<keyword evidence="10" id="KW-1185">Reference proteome</keyword>
<sequence>MSALKPPAKIPPGVPSARPSTRPARVMACILCQQRKVRCDREFPCVNCMRAGVQCMPAAGPRPRRRRFPERELLERIRRYESLLREHHIQFEPLHPPGVETPSQSDNGKDSDTITVSTPGLSAIGAHSSPSEVSSVKGETSYEAKNFWDLMNQMTLDHVDEDKNNDLAIEGDDVNFSHDDARETVIKKAWDQVYQGNDQNFLFGSSKTNTELSALHPEQLHIFKLWQIYLNNVNPILKVTHTPTLQPSIIDAAGDIANISPALEALMFSIYAVSILSLDKEGCYTIFKAPKEELLKAYQFGCQQALLNCKVLQTGNRDCLTAFYLYLISVRPVMDPRSLYSMLGSAIRIAQRMGLDNKATYARCTALEGEMRRRLWWSLVIFDNRICEMSHHKTTSLIPTWDCPTPLNLNDFDIQPEMKSPPPSHNKPTEALFAVIRSEVAEFIRHSAFHLDFTSPSLKKIANVQQGTGTEIEKLEAFENMLEDKYLRFCNLENPLHFMTLWTARGQLAKNRLMEHYSRFASMEQTDDQRNSANAYALRILECDTKIMDSPLTKGYLWLAHFHLPFPAYIHILKDLKNRPLASLTEMAWGIMSNNYEARFADTQANPFFEFLCTIVLQAWEAYEAAVEATSRPLHTPLPTPRMVSDIKQKMAQSMPRALSDPSQSKYSLDMTIDDFLISMPMDFVGTGLGYESDGQGLPGVAPAGYPDMPGVHAKMNQSDWTTIDWCPGHGPNS</sequence>
<dbReference type="InterPro" id="IPR007219">
    <property type="entry name" value="XnlR_reg_dom"/>
</dbReference>
<keyword evidence="2" id="KW-0479">Metal-binding</keyword>
<feature type="region of interest" description="Disordered" evidence="7">
    <location>
        <begin position="1"/>
        <end position="20"/>
    </location>
</feature>
<evidence type="ECO:0000313" key="10">
    <source>
        <dbReference type="Proteomes" id="UP000541154"/>
    </source>
</evidence>
<evidence type="ECO:0000256" key="2">
    <source>
        <dbReference type="ARBA" id="ARBA00022723"/>
    </source>
</evidence>
<dbReference type="PROSITE" id="PS50048">
    <property type="entry name" value="ZN2_CY6_FUNGAL_2"/>
    <property type="match status" value="1"/>
</dbReference>
<dbReference type="Pfam" id="PF00172">
    <property type="entry name" value="Zn_clus"/>
    <property type="match status" value="1"/>
</dbReference>
<evidence type="ECO:0000256" key="4">
    <source>
        <dbReference type="ARBA" id="ARBA00023125"/>
    </source>
</evidence>